<evidence type="ECO:0000313" key="1">
    <source>
        <dbReference type="EMBL" id="OWZ15184.1"/>
    </source>
</evidence>
<proteinExistence type="predicted"/>
<dbReference type="AlphaFoldDB" id="A0A225WCQ7"/>
<dbReference type="Proteomes" id="UP000198211">
    <property type="component" value="Unassembled WGS sequence"/>
</dbReference>
<reference evidence="2" key="1">
    <citation type="submission" date="2017-03" db="EMBL/GenBank/DDBJ databases">
        <title>Phytopthora megakarya and P. palmivora, two closely related causual agents of cacao black pod achieved similar genome size and gene model numbers by different mechanisms.</title>
        <authorList>
            <person name="Ali S."/>
            <person name="Shao J."/>
            <person name="Larry D.J."/>
            <person name="Kronmiller B."/>
            <person name="Shen D."/>
            <person name="Strem M.D."/>
            <person name="Melnick R.L."/>
            <person name="Guiltinan M.J."/>
            <person name="Tyler B.M."/>
            <person name="Meinhardt L.W."/>
            <person name="Bailey B.A."/>
        </authorList>
    </citation>
    <scope>NUCLEOTIDE SEQUENCE [LARGE SCALE GENOMIC DNA]</scope>
    <source>
        <strain evidence="2">zdho120</strain>
    </source>
</reference>
<dbReference type="OrthoDB" id="98643at2759"/>
<keyword evidence="2" id="KW-1185">Reference proteome</keyword>
<organism evidence="1 2">
    <name type="scientific">Phytophthora megakarya</name>
    <dbReference type="NCBI Taxonomy" id="4795"/>
    <lineage>
        <taxon>Eukaryota</taxon>
        <taxon>Sar</taxon>
        <taxon>Stramenopiles</taxon>
        <taxon>Oomycota</taxon>
        <taxon>Peronosporomycetes</taxon>
        <taxon>Peronosporales</taxon>
        <taxon>Peronosporaceae</taxon>
        <taxon>Phytophthora</taxon>
    </lineage>
</organism>
<dbReference type="EMBL" id="NBNE01001177">
    <property type="protein sequence ID" value="OWZ15184.1"/>
    <property type="molecule type" value="Genomic_DNA"/>
</dbReference>
<protein>
    <submittedName>
        <fullName evidence="1">Uncharacterized protein</fullName>
    </submittedName>
</protein>
<evidence type="ECO:0000313" key="2">
    <source>
        <dbReference type="Proteomes" id="UP000198211"/>
    </source>
</evidence>
<comment type="caution">
    <text evidence="1">The sequence shown here is derived from an EMBL/GenBank/DDBJ whole genome shotgun (WGS) entry which is preliminary data.</text>
</comment>
<sequence>MTTHLAHRLPWTALAELYASATIGNGRFHFAKTEAQMKQVAHFARCLVDAVKEFAETDTRAAVDEDGNSLDPKTWDIEPFGSGGYTGYYYSLLGGYVQLNLLLLDADKFLPILQERQVSVPYFIGLLCGHMSGGHPDWMARRLQPILKEEPPFQLKPMTAEVLQTMRDHSALLFRCLYSVSGENKALDPELVKHIITPF</sequence>
<gene>
    <name evidence="1" type="ORF">PHMEG_00011222</name>
</gene>
<name>A0A225WCQ7_9STRA</name>
<accession>A0A225WCQ7</accession>